<reference evidence="9" key="1">
    <citation type="submission" date="2020-02" db="EMBL/GenBank/DDBJ databases">
        <authorList>
            <person name="Meier V. D."/>
        </authorList>
    </citation>
    <scope>NUCLEOTIDE SEQUENCE</scope>
    <source>
        <strain evidence="9">AVDCRST_MAG58</strain>
    </source>
</reference>
<dbReference type="Pfam" id="PF07690">
    <property type="entry name" value="MFS_1"/>
    <property type="match status" value="1"/>
</dbReference>
<keyword evidence="4 7" id="KW-1133">Transmembrane helix</keyword>
<feature type="region of interest" description="Disordered" evidence="6">
    <location>
        <begin position="360"/>
        <end position="404"/>
    </location>
</feature>
<protein>
    <recommendedName>
        <fullName evidence="8">Major facilitator superfamily (MFS) profile domain-containing protein</fullName>
    </recommendedName>
</protein>
<organism evidence="9">
    <name type="scientific">uncultured Rubrobacteraceae bacterium</name>
    <dbReference type="NCBI Taxonomy" id="349277"/>
    <lineage>
        <taxon>Bacteria</taxon>
        <taxon>Bacillati</taxon>
        <taxon>Actinomycetota</taxon>
        <taxon>Rubrobacteria</taxon>
        <taxon>Rubrobacterales</taxon>
        <taxon>Rubrobacteraceae</taxon>
        <taxon>environmental samples</taxon>
    </lineage>
</organism>
<feature type="transmembrane region" description="Helical" evidence="7">
    <location>
        <begin position="42"/>
        <end position="64"/>
    </location>
</feature>
<comment type="subcellular location">
    <subcellularLocation>
        <location evidence="1">Cell membrane</location>
        <topology evidence="1">Multi-pass membrane protein</topology>
    </subcellularLocation>
</comment>
<dbReference type="AlphaFoldDB" id="A0A6J4RE83"/>
<evidence type="ECO:0000256" key="5">
    <source>
        <dbReference type="ARBA" id="ARBA00023136"/>
    </source>
</evidence>
<dbReference type="InterPro" id="IPR036259">
    <property type="entry name" value="MFS_trans_sf"/>
</dbReference>
<evidence type="ECO:0000256" key="7">
    <source>
        <dbReference type="SAM" id="Phobius"/>
    </source>
</evidence>
<feature type="transmembrane region" description="Helical" evidence="7">
    <location>
        <begin position="150"/>
        <end position="171"/>
    </location>
</feature>
<dbReference type="PANTHER" id="PTHR42718:SF9">
    <property type="entry name" value="MAJOR FACILITATOR SUPERFAMILY MULTIDRUG TRANSPORTER MFSC"/>
    <property type="match status" value="1"/>
</dbReference>
<proteinExistence type="predicted"/>
<keyword evidence="3 7" id="KW-0812">Transmembrane</keyword>
<feature type="transmembrane region" description="Helical" evidence="7">
    <location>
        <begin position="12"/>
        <end position="36"/>
    </location>
</feature>
<keyword evidence="2" id="KW-0813">Transport</keyword>
<evidence type="ECO:0000259" key="8">
    <source>
        <dbReference type="PROSITE" id="PS50850"/>
    </source>
</evidence>
<keyword evidence="5 7" id="KW-0472">Membrane</keyword>
<evidence type="ECO:0000256" key="4">
    <source>
        <dbReference type="ARBA" id="ARBA00022989"/>
    </source>
</evidence>
<dbReference type="PANTHER" id="PTHR42718">
    <property type="entry name" value="MAJOR FACILITATOR SUPERFAMILY MULTIDRUG TRANSPORTER MFSC"/>
    <property type="match status" value="1"/>
</dbReference>
<dbReference type="EMBL" id="CADCVF010000081">
    <property type="protein sequence ID" value="CAA9471467.1"/>
    <property type="molecule type" value="Genomic_DNA"/>
</dbReference>
<dbReference type="CDD" id="cd17321">
    <property type="entry name" value="MFS_MMR_MDR_like"/>
    <property type="match status" value="1"/>
</dbReference>
<gene>
    <name evidence="9" type="ORF">AVDCRST_MAG58-4252</name>
</gene>
<evidence type="ECO:0000256" key="1">
    <source>
        <dbReference type="ARBA" id="ARBA00004651"/>
    </source>
</evidence>
<dbReference type="GO" id="GO:0022857">
    <property type="term" value="F:transmembrane transporter activity"/>
    <property type="evidence" value="ECO:0007669"/>
    <property type="project" value="InterPro"/>
</dbReference>
<feature type="transmembrane region" description="Helical" evidence="7">
    <location>
        <begin position="106"/>
        <end position="129"/>
    </location>
</feature>
<dbReference type="InterPro" id="IPR011701">
    <property type="entry name" value="MFS"/>
</dbReference>
<evidence type="ECO:0000256" key="3">
    <source>
        <dbReference type="ARBA" id="ARBA00022692"/>
    </source>
</evidence>
<feature type="transmembrane region" description="Helical" evidence="7">
    <location>
        <begin position="76"/>
        <end position="94"/>
    </location>
</feature>
<feature type="compositionally biased region" description="Basic and acidic residues" evidence="6">
    <location>
        <begin position="373"/>
        <end position="395"/>
    </location>
</feature>
<evidence type="ECO:0000256" key="2">
    <source>
        <dbReference type="ARBA" id="ARBA00022448"/>
    </source>
</evidence>
<name>A0A6J4RE83_9ACTN</name>
<dbReference type="InterPro" id="IPR020846">
    <property type="entry name" value="MFS_dom"/>
</dbReference>
<sequence length="717" mass="76879">MPLSLFHSRSFAGANLVTLLFYMALTGSLFFLPFLMMQVHGYSAFASGSVFLPFVAMALLIGRLSGRICARFGAKMPLIVASLSVAAGLLLFALPGAGHGSYWISFFPAMIVQGFGMALAITPLTTVALGSVESEHSGLASGVNNAVTRVAGLLAVAVLGVLVYGAFSASLDARMEEMEMPGEIRIAMEAAKADLGAAEAPAGVDAGTEARIEGPVEESFVAGFRAVMLVSAGLALTSALVAALLVADKRVTSASGQPARRVDAGSVPVLRAASLPDLAVAPHFSVWHHAAGENRPIVEWDRGKRCTSPKGVVRGDAPSDVRDAPLCRTGRSRRGGAHLPARVLRFVALPKPVTDLVLGRAPASGQTTNPRRSTAEHETRRDIMTEQGRHRHEEYGSDPDGPRQLPYSDYPKAVDVAPHGMQPLPASLPLVDFARAEPYRSRRYTTVLAPELTKDQHLQMAWVIAAGFVRWEPQARHLRPPKHPPAGLMEARHTDPFGTDPFGSWDTETQMYWIVRLTALTDPTSPQGAIEVNEETLAQSLAILDGDGRVIGAAFNETMAPLGVEPPLREDDPFLDTLLGVWEPVYGALGAQDAAALPALSARYPKFREAYEKGKVSHHILIARSEDLPKGDAFELVAASAERCQALGYEYLVTEATNQWTGAAFEALGGVRVHFRPFLVEPAVRKSDEPLEDVTTSPNGFLADKDSGGMFYVTRLS</sequence>
<dbReference type="Gene3D" id="1.20.1250.20">
    <property type="entry name" value="MFS general substrate transporter like domains"/>
    <property type="match status" value="1"/>
</dbReference>
<feature type="domain" description="Major facilitator superfamily (MFS) profile" evidence="8">
    <location>
        <begin position="1"/>
        <end position="250"/>
    </location>
</feature>
<dbReference type="SUPFAM" id="SSF103473">
    <property type="entry name" value="MFS general substrate transporter"/>
    <property type="match status" value="1"/>
</dbReference>
<dbReference type="GO" id="GO:0005886">
    <property type="term" value="C:plasma membrane"/>
    <property type="evidence" value="ECO:0007669"/>
    <property type="project" value="UniProtKB-SubCell"/>
</dbReference>
<evidence type="ECO:0000256" key="6">
    <source>
        <dbReference type="SAM" id="MobiDB-lite"/>
    </source>
</evidence>
<dbReference type="PROSITE" id="PS50850">
    <property type="entry name" value="MFS"/>
    <property type="match status" value="1"/>
</dbReference>
<evidence type="ECO:0000313" key="9">
    <source>
        <dbReference type="EMBL" id="CAA9471467.1"/>
    </source>
</evidence>
<accession>A0A6J4RE83</accession>